<reference evidence="2 3" key="1">
    <citation type="journal article" date="2020" name="Int. J. Syst. Evol. Microbiol.">
        <title>Novel acetic acid bacteria from cider fermentations: Acetobacter conturbans sp. nov. and Acetobacter fallax sp. nov.</title>
        <authorList>
            <person name="Sombolestani A.S."/>
            <person name="Cleenwerck I."/>
            <person name="Cnockaert M."/>
            <person name="Borremans W."/>
            <person name="Wieme A.D."/>
            <person name="De Vuyst L."/>
            <person name="Vandamme P."/>
        </authorList>
    </citation>
    <scope>NUCLEOTIDE SEQUENCE [LARGE SCALE GENOMIC DNA]</scope>
    <source>
        <strain evidence="2 3">LMG 30640</strain>
    </source>
</reference>
<accession>A0ABX0JJG6</accession>
<evidence type="ECO:0000313" key="2">
    <source>
        <dbReference type="EMBL" id="NHN83576.1"/>
    </source>
</evidence>
<dbReference type="Proteomes" id="UP000635278">
    <property type="component" value="Unassembled WGS sequence"/>
</dbReference>
<evidence type="ECO:0000259" key="1">
    <source>
        <dbReference type="Pfam" id="PF10026"/>
    </source>
</evidence>
<protein>
    <recommendedName>
        <fullName evidence="1">DUF2268 domain-containing protein</fullName>
    </recommendedName>
</protein>
<comment type="caution">
    <text evidence="2">The sequence shown here is derived from an EMBL/GenBank/DDBJ whole genome shotgun (WGS) entry which is preliminary data.</text>
</comment>
<gene>
    <name evidence="2" type="ORF">GOB93_02835</name>
</gene>
<sequence>MISDRGDADRWHLHWLTAGGTPNLPVREAVMAGRDEAFLALAGLRRPPALDILVNCSRAVIPETGCGGRALRPDLFELRLDPKNAALGGNLATGVIRRTILHEVHHCMRMAGPGYGLTLGEALVSEGLAGRFVQHLLRTPPEPWECAVGEEVLPDFMPSDEQLWTRPYDHAGWFFGAGGRYPRWLGYSLGFWLAGCWVRSVRPEGEAWTGVSAREVIETGRRVPDES</sequence>
<name>A0ABX0JJG6_9PROT</name>
<dbReference type="RefSeq" id="WP_173582023.1">
    <property type="nucleotide sequence ID" value="NZ_WOTB01000003.1"/>
</dbReference>
<evidence type="ECO:0000313" key="3">
    <source>
        <dbReference type="Proteomes" id="UP000635278"/>
    </source>
</evidence>
<feature type="domain" description="DUF2268" evidence="1">
    <location>
        <begin position="95"/>
        <end position="217"/>
    </location>
</feature>
<keyword evidence="3" id="KW-1185">Reference proteome</keyword>
<organism evidence="2 3">
    <name type="scientific">Acetobacter musti</name>
    <dbReference type="NCBI Taxonomy" id="864732"/>
    <lineage>
        <taxon>Bacteria</taxon>
        <taxon>Pseudomonadati</taxon>
        <taxon>Pseudomonadota</taxon>
        <taxon>Alphaproteobacteria</taxon>
        <taxon>Acetobacterales</taxon>
        <taxon>Acetobacteraceae</taxon>
        <taxon>Acetobacter</taxon>
    </lineage>
</organism>
<dbReference type="EMBL" id="WOTB01000003">
    <property type="protein sequence ID" value="NHN83576.1"/>
    <property type="molecule type" value="Genomic_DNA"/>
</dbReference>
<proteinExistence type="predicted"/>
<dbReference type="Pfam" id="PF10026">
    <property type="entry name" value="DUF2268"/>
    <property type="match status" value="1"/>
</dbReference>
<dbReference type="InterPro" id="IPR018728">
    <property type="entry name" value="DUF2268"/>
</dbReference>